<accession>A0A4Y2IZN6</accession>
<protein>
    <submittedName>
        <fullName evidence="1">Uncharacterized protein</fullName>
    </submittedName>
</protein>
<name>A0A4Y2IZN6_ARAVE</name>
<proteinExistence type="predicted"/>
<comment type="caution">
    <text evidence="1">The sequence shown here is derived from an EMBL/GenBank/DDBJ whole genome shotgun (WGS) entry which is preliminary data.</text>
</comment>
<reference evidence="1 2" key="1">
    <citation type="journal article" date="2019" name="Sci. Rep.">
        <title>Orb-weaving spider Araneus ventricosus genome elucidates the spidroin gene catalogue.</title>
        <authorList>
            <person name="Kono N."/>
            <person name="Nakamura H."/>
            <person name="Ohtoshi R."/>
            <person name="Moran D.A.P."/>
            <person name="Shinohara A."/>
            <person name="Yoshida Y."/>
            <person name="Fujiwara M."/>
            <person name="Mori M."/>
            <person name="Tomita M."/>
            <person name="Arakawa K."/>
        </authorList>
    </citation>
    <scope>NUCLEOTIDE SEQUENCE [LARGE SCALE GENOMIC DNA]</scope>
</reference>
<gene>
    <name evidence="1" type="ORF">AVEN_84808_1</name>
</gene>
<organism evidence="1 2">
    <name type="scientific">Araneus ventricosus</name>
    <name type="common">Orbweaver spider</name>
    <name type="synonym">Epeira ventricosa</name>
    <dbReference type="NCBI Taxonomy" id="182803"/>
    <lineage>
        <taxon>Eukaryota</taxon>
        <taxon>Metazoa</taxon>
        <taxon>Ecdysozoa</taxon>
        <taxon>Arthropoda</taxon>
        <taxon>Chelicerata</taxon>
        <taxon>Arachnida</taxon>
        <taxon>Araneae</taxon>
        <taxon>Araneomorphae</taxon>
        <taxon>Entelegynae</taxon>
        <taxon>Araneoidea</taxon>
        <taxon>Araneidae</taxon>
        <taxon>Araneus</taxon>
    </lineage>
</organism>
<evidence type="ECO:0000313" key="2">
    <source>
        <dbReference type="Proteomes" id="UP000499080"/>
    </source>
</evidence>
<sequence>MFCLSFHLIREIRFRRNRLSAEDWFRLRQSSINILEMFLNTLNTASVTDDSRGPNETFSVSHALDFYECRKTRYAAVQSNHSCGKFPRTTIVLPRPAPPYRKD</sequence>
<evidence type="ECO:0000313" key="1">
    <source>
        <dbReference type="EMBL" id="GBM82376.1"/>
    </source>
</evidence>
<dbReference type="AlphaFoldDB" id="A0A4Y2IZN6"/>
<keyword evidence="2" id="KW-1185">Reference proteome</keyword>
<dbReference type="Proteomes" id="UP000499080">
    <property type="component" value="Unassembled WGS sequence"/>
</dbReference>
<dbReference type="EMBL" id="BGPR01003008">
    <property type="protein sequence ID" value="GBM82376.1"/>
    <property type="molecule type" value="Genomic_DNA"/>
</dbReference>